<organism evidence="1 2">
    <name type="scientific">Natrinema versiforme</name>
    <dbReference type="NCBI Taxonomy" id="88724"/>
    <lineage>
        <taxon>Archaea</taxon>
        <taxon>Methanobacteriati</taxon>
        <taxon>Methanobacteriota</taxon>
        <taxon>Stenosarchaea group</taxon>
        <taxon>Halobacteria</taxon>
        <taxon>Halobacteriales</taxon>
        <taxon>Natrialbaceae</taxon>
        <taxon>Natrinema</taxon>
    </lineage>
</organism>
<name>A0A4P8WP53_9EURY</name>
<evidence type="ECO:0000313" key="1">
    <source>
        <dbReference type="EMBL" id="QCS43871.1"/>
    </source>
</evidence>
<protein>
    <submittedName>
        <fullName evidence="1">Uncharacterized protein</fullName>
    </submittedName>
</protein>
<evidence type="ECO:0000313" key="2">
    <source>
        <dbReference type="Proteomes" id="UP000302218"/>
    </source>
</evidence>
<proteinExistence type="predicted"/>
<dbReference type="GeneID" id="40266911"/>
<dbReference type="Proteomes" id="UP000302218">
    <property type="component" value="Chromosome"/>
</dbReference>
<dbReference type="EMBL" id="CP040330">
    <property type="protein sequence ID" value="QCS43871.1"/>
    <property type="molecule type" value="Genomic_DNA"/>
</dbReference>
<dbReference type="AlphaFoldDB" id="A0A4P8WP53"/>
<dbReference type="RefSeq" id="WP_138246321.1">
    <property type="nucleotide sequence ID" value="NZ_CP040330.1"/>
</dbReference>
<accession>A0A4P8WP53</accession>
<gene>
    <name evidence="1" type="ORF">FEJ81_16520</name>
</gene>
<reference evidence="2" key="1">
    <citation type="submission" date="2019-05" db="EMBL/GenBank/DDBJ databases">
        <title>Genome sequence and methylation pattern of the halophilic Archaeon Natrinema versiforme BOL5-4.</title>
        <authorList>
            <person name="DasSarma P."/>
            <person name="Anton B.P."/>
            <person name="DasSarma S.L."/>
            <person name="Martinez F.L."/>
            <person name="Guzman D."/>
            <person name="Roberts R.J."/>
            <person name="DasSarma S."/>
        </authorList>
    </citation>
    <scope>NUCLEOTIDE SEQUENCE [LARGE SCALE GENOMIC DNA]</scope>
    <source>
        <strain evidence="2">BOL5-4</strain>
    </source>
</reference>
<dbReference type="KEGG" id="nvr:FEJ81_16520"/>
<sequence>MVGIDVGDWEEVEEVTDATHRFRTKPEDSIVLWYDTEEESGEEIEFNPINLWYADEHLGGSNREYDFTDYEEEVILPIYFKILTIADEEGDRIYHVNREAKEFSVRYP</sequence>